<organism evidence="1 2">
    <name type="scientific">Fomitopsis schrenkii</name>
    <name type="common">Brown rot fungus</name>
    <dbReference type="NCBI Taxonomy" id="2126942"/>
    <lineage>
        <taxon>Eukaryota</taxon>
        <taxon>Fungi</taxon>
        <taxon>Dikarya</taxon>
        <taxon>Basidiomycota</taxon>
        <taxon>Agaricomycotina</taxon>
        <taxon>Agaricomycetes</taxon>
        <taxon>Polyporales</taxon>
        <taxon>Fomitopsis</taxon>
    </lineage>
</organism>
<gene>
    <name evidence="1" type="ORF">FOMPIDRAFT_99331</name>
</gene>
<dbReference type="Proteomes" id="UP000015241">
    <property type="component" value="Unassembled WGS sequence"/>
</dbReference>
<dbReference type="EMBL" id="KE504219">
    <property type="protein sequence ID" value="EPS94931.1"/>
    <property type="molecule type" value="Genomic_DNA"/>
</dbReference>
<dbReference type="InParanoid" id="S8DNI6"/>
<protein>
    <submittedName>
        <fullName evidence="1">Uncharacterized protein</fullName>
    </submittedName>
</protein>
<dbReference type="AlphaFoldDB" id="S8DNI6"/>
<name>S8DNI6_FOMSC</name>
<reference evidence="1 2" key="1">
    <citation type="journal article" date="2012" name="Science">
        <title>The Paleozoic origin of enzymatic lignin decomposition reconstructed from 31 fungal genomes.</title>
        <authorList>
            <person name="Floudas D."/>
            <person name="Binder M."/>
            <person name="Riley R."/>
            <person name="Barry K."/>
            <person name="Blanchette R.A."/>
            <person name="Henrissat B."/>
            <person name="Martinez A.T."/>
            <person name="Otillar R."/>
            <person name="Spatafora J.W."/>
            <person name="Yadav J.S."/>
            <person name="Aerts A."/>
            <person name="Benoit I."/>
            <person name="Boyd A."/>
            <person name="Carlson A."/>
            <person name="Copeland A."/>
            <person name="Coutinho P.M."/>
            <person name="de Vries R.P."/>
            <person name="Ferreira P."/>
            <person name="Findley K."/>
            <person name="Foster B."/>
            <person name="Gaskell J."/>
            <person name="Glotzer D."/>
            <person name="Gorecki P."/>
            <person name="Heitman J."/>
            <person name="Hesse C."/>
            <person name="Hori C."/>
            <person name="Igarashi K."/>
            <person name="Jurgens J.A."/>
            <person name="Kallen N."/>
            <person name="Kersten P."/>
            <person name="Kohler A."/>
            <person name="Kuees U."/>
            <person name="Kumar T.K.A."/>
            <person name="Kuo A."/>
            <person name="LaButti K."/>
            <person name="Larrondo L.F."/>
            <person name="Lindquist E."/>
            <person name="Ling A."/>
            <person name="Lombard V."/>
            <person name="Lucas S."/>
            <person name="Lundell T."/>
            <person name="Martin R."/>
            <person name="McLaughlin D.J."/>
            <person name="Morgenstern I."/>
            <person name="Morin E."/>
            <person name="Murat C."/>
            <person name="Nagy L.G."/>
            <person name="Nolan M."/>
            <person name="Ohm R.A."/>
            <person name="Patyshakuliyeva A."/>
            <person name="Rokas A."/>
            <person name="Ruiz-Duenas F.J."/>
            <person name="Sabat G."/>
            <person name="Salamov A."/>
            <person name="Samejima M."/>
            <person name="Schmutz J."/>
            <person name="Slot J.C."/>
            <person name="St John F."/>
            <person name="Stenlid J."/>
            <person name="Sun H."/>
            <person name="Sun S."/>
            <person name="Syed K."/>
            <person name="Tsang A."/>
            <person name="Wiebenga A."/>
            <person name="Young D."/>
            <person name="Pisabarro A."/>
            <person name="Eastwood D.C."/>
            <person name="Martin F."/>
            <person name="Cullen D."/>
            <person name="Grigoriev I.V."/>
            <person name="Hibbett D.S."/>
        </authorList>
    </citation>
    <scope>NUCLEOTIDE SEQUENCE</scope>
    <source>
        <strain evidence="2">FP-58527</strain>
    </source>
</reference>
<keyword evidence="2" id="KW-1185">Reference proteome</keyword>
<proteinExistence type="predicted"/>
<evidence type="ECO:0000313" key="2">
    <source>
        <dbReference type="Proteomes" id="UP000015241"/>
    </source>
</evidence>
<dbReference type="HOGENOM" id="CLU_1859984_0_0_1"/>
<accession>S8DNI6</accession>
<sequence>MLIARWRCPSPQARAFESRLPASVSSSSPIAHTCAPRVCGLTEVSSDAQQSLQHHPWLSRVKRAIPCPTVPAQRPSGLHETLRPQTLWNQANLDGQSSPPHPRINCISTADYMHPYQPSAPLRQTQSRWSACWARVAR</sequence>
<evidence type="ECO:0000313" key="1">
    <source>
        <dbReference type="EMBL" id="EPS94931.1"/>
    </source>
</evidence>
<feature type="non-terminal residue" evidence="1">
    <location>
        <position position="138"/>
    </location>
</feature>